<evidence type="ECO:0000256" key="1">
    <source>
        <dbReference type="SAM" id="MobiDB-lite"/>
    </source>
</evidence>
<feature type="compositionally biased region" description="Basic and acidic residues" evidence="1">
    <location>
        <begin position="1"/>
        <end position="23"/>
    </location>
</feature>
<proteinExistence type="predicted"/>
<feature type="compositionally biased region" description="Basic and acidic residues" evidence="1">
    <location>
        <begin position="37"/>
        <end position="46"/>
    </location>
</feature>
<dbReference type="EMBL" id="UINC01023998">
    <property type="protein sequence ID" value="SVA96800.1"/>
    <property type="molecule type" value="Genomic_DNA"/>
</dbReference>
<feature type="region of interest" description="Disordered" evidence="1">
    <location>
        <begin position="1"/>
        <end position="60"/>
    </location>
</feature>
<evidence type="ECO:0000313" key="2">
    <source>
        <dbReference type="EMBL" id="SVA96800.1"/>
    </source>
</evidence>
<dbReference type="AlphaFoldDB" id="A0A382A5J3"/>
<organism evidence="2">
    <name type="scientific">marine metagenome</name>
    <dbReference type="NCBI Taxonomy" id="408172"/>
    <lineage>
        <taxon>unclassified sequences</taxon>
        <taxon>metagenomes</taxon>
        <taxon>ecological metagenomes</taxon>
    </lineage>
</organism>
<accession>A0A382A5J3</accession>
<name>A0A382A5J3_9ZZZZ</name>
<reference evidence="2" key="1">
    <citation type="submission" date="2018-05" db="EMBL/GenBank/DDBJ databases">
        <authorList>
            <person name="Lanie J.A."/>
            <person name="Ng W.-L."/>
            <person name="Kazmierczak K.M."/>
            <person name="Andrzejewski T.M."/>
            <person name="Davidsen T.M."/>
            <person name="Wayne K.J."/>
            <person name="Tettelin H."/>
            <person name="Glass J.I."/>
            <person name="Rusch D."/>
            <person name="Podicherti R."/>
            <person name="Tsui H.-C.T."/>
            <person name="Winkler M.E."/>
        </authorList>
    </citation>
    <scope>NUCLEOTIDE SEQUENCE</scope>
</reference>
<protein>
    <submittedName>
        <fullName evidence="2">Uncharacterized protein</fullName>
    </submittedName>
</protein>
<sequence>MNEEGRPDRIDGPDDSTDGKPDGDGVGADDQNSGSGSEHDPQEELTRLPNSFHFSGNFVI</sequence>
<gene>
    <name evidence="2" type="ORF">METZ01_LOCUS149654</name>
</gene>